<feature type="region of interest" description="Disordered" evidence="1">
    <location>
        <begin position="1"/>
        <end position="22"/>
    </location>
</feature>
<evidence type="ECO:0000256" key="1">
    <source>
        <dbReference type="SAM" id="MobiDB-lite"/>
    </source>
</evidence>
<reference evidence="2 3" key="1">
    <citation type="submission" date="2019-01" db="EMBL/GenBank/DDBJ databases">
        <title>Lacunisphaera sp. strain TWA-58.</title>
        <authorList>
            <person name="Chen W.-M."/>
        </authorList>
    </citation>
    <scope>NUCLEOTIDE SEQUENCE [LARGE SCALE GENOMIC DNA]</scope>
    <source>
        <strain evidence="2 3">TWA-58</strain>
    </source>
</reference>
<comment type="caution">
    <text evidence="2">The sequence shown here is derived from an EMBL/GenBank/DDBJ whole genome shotgun (WGS) entry which is preliminary data.</text>
</comment>
<accession>A0A4Q1C5D9</accession>
<dbReference type="Proteomes" id="UP000290218">
    <property type="component" value="Unassembled WGS sequence"/>
</dbReference>
<name>A0A4Q1C5D9_9BACT</name>
<proteinExistence type="predicted"/>
<dbReference type="EMBL" id="SDHX01000002">
    <property type="protein sequence ID" value="RXK53545.1"/>
    <property type="molecule type" value="Genomic_DNA"/>
</dbReference>
<evidence type="ECO:0000313" key="3">
    <source>
        <dbReference type="Proteomes" id="UP000290218"/>
    </source>
</evidence>
<dbReference type="GO" id="GO:0005524">
    <property type="term" value="F:ATP binding"/>
    <property type="evidence" value="ECO:0007669"/>
    <property type="project" value="UniProtKB-KW"/>
</dbReference>
<dbReference type="SUPFAM" id="SSF52540">
    <property type="entry name" value="P-loop containing nucleoside triphosphate hydrolases"/>
    <property type="match status" value="1"/>
</dbReference>
<organism evidence="2 3">
    <name type="scientific">Oleiharenicola lentus</name>
    <dbReference type="NCBI Taxonomy" id="2508720"/>
    <lineage>
        <taxon>Bacteria</taxon>
        <taxon>Pseudomonadati</taxon>
        <taxon>Verrucomicrobiota</taxon>
        <taxon>Opitutia</taxon>
        <taxon>Opitutales</taxon>
        <taxon>Opitutaceae</taxon>
        <taxon>Oleiharenicola</taxon>
    </lineage>
</organism>
<dbReference type="InterPro" id="IPR027417">
    <property type="entry name" value="P-loop_NTPase"/>
</dbReference>
<dbReference type="OrthoDB" id="4770405at2"/>
<protein>
    <submittedName>
        <fullName evidence="2">ATP-binding protein</fullName>
    </submittedName>
</protein>
<sequence length="2108" mass="234728">MTPDQDPNPLTNPPNTKVRDSRAGDMFHYRWAARRCLRMAHPRSPLTAIGVEASTEPLPGEYVIDLSEYENRPDGSEMVTYSQLKHSTRRVDQHFVLSELKGTLEGFGERFRAVVKSTATDTRKREHFFAFVSNRPVAANLKAAAGELATGAAATTKLHRDLVAATGLKGEAVQNFFKKLVFRDGEQEYAAQKRLLHGELTECVVGFVDSDDADRLVNLVADRVMPKDERGRADGLIRREDVLLRLNATAEQLFPALPAFDPPDQLLRREQHDELLAHVLDDSAPAIIHAEGGVGKTVVACQIARSVPSGSVALVYDCFGNATYRNPAQPRHRARDALVQMANELAVHGLCQPLLPRDGVDPHEFFKAFALRLQQAVTALREKTSGAKLVLLVDAADNAEMVAAGPPPQPCFAAELLQVKLPPGCCLTMLCRSERKHLLRPAPTVRPMSLREFSWAESAAHLRTKFPEATDNDVNEFHRLSMGNPRVQAQEMGLPGATLTGVLTNLGPRVTGVDDQIAARLDKATATLKSTHGMAFAAQMDAICYGLANLPPFIPLEVLARAAGVSIEEIRSFAFDLGRALLLTDNSVQFRDEPTETWFLKRFSADQSRIAEFATRLKPLAGQFTYVAQALPRLLFRAGDYQQVIDLALSDAHLPVNNQLDERAVRIDRLQFAFKAAMGERKLADAMRIAFRAGEEMAGDGRQLAMFAENTDLVAVLLAPHRVQELALQHKLGRAWPGCENLYTASLLCSVPDFKGEGRGYLRSGMGWLYAVVAEDNKKEKGSWGPRPRRVEDHHLVEMLWAHLALDGPKGLVEEMGRWRPRDLPFRLGGPVISRLVDAGRFQEIEEIARQGLKVPFLMLAVAHELGQVGHLPPAGTLDATLKFLVNDTDLAKGAPQFELRNPLVAAVISTLEACAAHGLPVTEIRAALDRCVALTADRNVRSDYGGDHREHFLRAAALRAVLAGADEPTLGNMLPPEPAESAQKIQRSADEKEGDSFLAALIPWYFLRAKLLVGVPDACAIALDKARERSNSAYISNYRSEGRLRLEIADARFATLMWKRNVSDTELQAFLDGTIRSKTFKFWLGRRIPVLRAALRLSHLEALRAPMEESCVAELRGPWEGNPQDHASSYMNLARAVLVAKRAEAAAYFDEAGQVISRFGDEVLERWQAIMAVAERRAAGGAAAQELAYRMLRVAEEVGDYEGTSDKFERCDAIREVTHLNPAAGIAGLSRWRDREIGWFGEQVIAVAEELLERKAVSTKEAWGLSGFEACRGSEEFACSCLAAETDSSRLPELLARLESDLSMEHGHGTSMEKLMAVAAQRGLIVPSQPAKAEMVAHAGPSLAPNPAEEEKEKQAWAAAWASIPGADVSTAEGLQLARSALDKAGSWRSSLPELLDRVPVGRETAFLALTLEEADASYVTFGHIIAAARKRWLHLASVSRYWPDYLGKVGRRCAFELCNFYRRGALRDFHGINDTEMEAICVGIGEGLAAWEGVLHAGAFFGFIASGAWRLSPAEAGELLDFGLQRFERQLSKERGDGLWTEHLRAPESPSESLAGFVWAALGSPYAETRWQAVHCVRRWAESGCDHLIRALLEWDRRGNCGAFGGRTYLFYHLHARLYLLFGLHRAAVDHPQTLVGHAKALASIAHGGLPHVLIQRTAAEAALRVAKAKPSTLTPSVLRRLERIGRPTGPRRRVKSNAKPISTPWHTRGEVDASLKYQFNTDFDDHWLEPLANVFGADKAQVIELAKEIVVKDLNGVGSDDFKQDARHHQWFNKDRGVHYHKCDYPRTDDQEFYFAYHAMHIVAGKLVQKMRVVTPADQHDNENEWDYWLRRHRLTRTDGRWLADRRDPVPRVRRAWLRHSREEHWLWSVNTADFVDCLCASSDQPGWLCAEGAWTDHDSQRVETVRVSSALVRPEAASALANSLRWAEEPSGFFLPNYRQRDAGFGDAPFDLKGWILERNGGDPRLDRMDPFAREISYPGFRIGPSFATLLKLTTDLEGREWRRAKRHDLVARAELWSERERHPRGHRENLCRSGSRLVASPDLLLELCRATKRHLIFSVSIDRKTDRGYGRRYPEYGVPSSHQIFILSADGWLRDPKKDYRVG</sequence>
<dbReference type="RefSeq" id="WP_129049322.1">
    <property type="nucleotide sequence ID" value="NZ_SDHX01000002.1"/>
</dbReference>
<keyword evidence="2" id="KW-0547">Nucleotide-binding</keyword>
<keyword evidence="2" id="KW-0067">ATP-binding</keyword>
<gene>
    <name evidence="2" type="ORF">ESB00_17800</name>
</gene>
<keyword evidence="3" id="KW-1185">Reference proteome</keyword>
<evidence type="ECO:0000313" key="2">
    <source>
        <dbReference type="EMBL" id="RXK53545.1"/>
    </source>
</evidence>